<keyword evidence="4 5" id="KW-0560">Oxidoreductase</keyword>
<dbReference type="RefSeq" id="WP_007578871.1">
    <property type="nucleotide sequence ID" value="NZ_AGUD01000306.1"/>
</dbReference>
<dbReference type="EMBL" id="AGUD01000306">
    <property type="protein sequence ID" value="EHN09009.1"/>
    <property type="molecule type" value="Genomic_DNA"/>
</dbReference>
<proteinExistence type="inferred from homology"/>
<dbReference type="GO" id="GO:0050661">
    <property type="term" value="F:NADP binding"/>
    <property type="evidence" value="ECO:0007669"/>
    <property type="project" value="InterPro"/>
</dbReference>
<gene>
    <name evidence="5" type="ORF">PAI11_41620</name>
</gene>
<evidence type="ECO:0000313" key="6">
    <source>
        <dbReference type="Proteomes" id="UP000005143"/>
    </source>
</evidence>
<dbReference type="InterPro" id="IPR036188">
    <property type="entry name" value="FAD/NAD-bd_sf"/>
</dbReference>
<comment type="caution">
    <text evidence="5">The sequence shown here is derived from an EMBL/GenBank/DDBJ whole genome shotgun (WGS) entry which is preliminary data.</text>
</comment>
<dbReference type="Pfam" id="PF00743">
    <property type="entry name" value="FMO-like"/>
    <property type="match status" value="1"/>
</dbReference>
<dbReference type="Gene3D" id="3.50.50.60">
    <property type="entry name" value="FAD/NAD(P)-binding domain"/>
    <property type="match status" value="2"/>
</dbReference>
<comment type="similarity">
    <text evidence="1">Belongs to the FAD-binding monooxygenase family.</text>
</comment>
<dbReference type="OrthoDB" id="5168853at2"/>
<dbReference type="PANTHER" id="PTHR42877">
    <property type="entry name" value="L-ORNITHINE N(5)-MONOOXYGENASE-RELATED"/>
    <property type="match status" value="1"/>
</dbReference>
<dbReference type="SUPFAM" id="SSF51905">
    <property type="entry name" value="FAD/NAD(P)-binding domain"/>
    <property type="match status" value="1"/>
</dbReference>
<sequence length="521" mass="57486">MTVATASHAVPASYGDPVPERVRVAIVGSGFSGLAVGIRLLQEGERDFVILERAGDIGGTWRDNAYPGCACDVPSHLYSFSFAPNPNWSNTFSPQGEIWQYQRDVAATFGVNPYVRTNAAVQEARWDEDAQRWIVTTERGTVSAQVLVSGTGPLCEPLIPELPGLESFEGEQFHSARWNHDYDLRGKRVAVVGTGASAIQFVPRIQPLVGQMTVFQRTPAWVLPRPSRPVTPVERFLFRRFPVLQRAMRGAIYAGREMMLFPYKYARPTKRILRAVAESHMRRQVPDATLRAKIKPSFDVGCKRILISNDYLPALGKPNVEVVTHGVSEIRPNSIVADDGSEREVDAIIFGTGFHVTDQPVAELVFGRDGRKLADAWAEQGMATFMGTTVSGFPNLFLMVGPNTGQGHTSIIYTIESQVPYVLDALRTLDRTGAGAVDLRKEVQDAFADEMDREMEGTVWTAGGCKSWYLDATGRNTTLWPTFTFLMRRRLARFDPAMYRIDARRTPDGAATGAPVAGAAD</sequence>
<dbReference type="PATRIC" id="fig|1097667.3.peg.4127"/>
<dbReference type="GO" id="GO:0004499">
    <property type="term" value="F:N,N-dimethylaniline monooxygenase activity"/>
    <property type="evidence" value="ECO:0007669"/>
    <property type="project" value="InterPro"/>
</dbReference>
<protein>
    <submittedName>
        <fullName evidence="5">Cyclohexanone monooxygenase</fullName>
        <ecNumber evidence="5">1.14.13.22</ecNumber>
    </submittedName>
</protein>
<name>H0EBD3_9ACTN</name>
<keyword evidence="5" id="KW-0503">Monooxygenase</keyword>
<accession>H0EBD3</accession>
<evidence type="ECO:0000256" key="2">
    <source>
        <dbReference type="ARBA" id="ARBA00022630"/>
    </source>
</evidence>
<organism evidence="5 6">
    <name type="scientific">Patulibacter medicamentivorans</name>
    <dbReference type="NCBI Taxonomy" id="1097667"/>
    <lineage>
        <taxon>Bacteria</taxon>
        <taxon>Bacillati</taxon>
        <taxon>Actinomycetota</taxon>
        <taxon>Thermoleophilia</taxon>
        <taxon>Solirubrobacterales</taxon>
        <taxon>Patulibacteraceae</taxon>
        <taxon>Patulibacter</taxon>
    </lineage>
</organism>
<evidence type="ECO:0000256" key="1">
    <source>
        <dbReference type="ARBA" id="ARBA00010139"/>
    </source>
</evidence>
<keyword evidence="6" id="KW-1185">Reference proteome</keyword>
<dbReference type="PANTHER" id="PTHR42877:SF4">
    <property type="entry name" value="FAD_NAD(P)-BINDING DOMAIN-CONTAINING PROTEIN-RELATED"/>
    <property type="match status" value="1"/>
</dbReference>
<dbReference type="EC" id="1.14.13.22" evidence="5"/>
<reference evidence="5 6" key="1">
    <citation type="journal article" date="2013" name="Biodegradation">
        <title>Quantitative proteomic analysis of ibuprofen-degrading Patulibacter sp. strain I11.</title>
        <authorList>
            <person name="Almeida B."/>
            <person name="Kjeldal H."/>
            <person name="Lolas I."/>
            <person name="Knudsen A.D."/>
            <person name="Carvalho G."/>
            <person name="Nielsen K.L."/>
            <person name="Barreto Crespo M.T."/>
            <person name="Stensballe A."/>
            <person name="Nielsen J.L."/>
        </authorList>
    </citation>
    <scope>NUCLEOTIDE SEQUENCE [LARGE SCALE GENOMIC DNA]</scope>
    <source>
        <strain evidence="5 6">I11</strain>
    </source>
</reference>
<evidence type="ECO:0000313" key="5">
    <source>
        <dbReference type="EMBL" id="EHN09009.1"/>
    </source>
</evidence>
<evidence type="ECO:0000256" key="3">
    <source>
        <dbReference type="ARBA" id="ARBA00022827"/>
    </source>
</evidence>
<keyword evidence="3" id="KW-0274">FAD</keyword>
<dbReference type="InterPro" id="IPR020946">
    <property type="entry name" value="Flavin_mOase-like"/>
</dbReference>
<keyword evidence="2" id="KW-0285">Flavoprotein</keyword>
<dbReference type="Proteomes" id="UP000005143">
    <property type="component" value="Unassembled WGS sequence"/>
</dbReference>
<dbReference type="GO" id="GO:0018667">
    <property type="term" value="F:cyclohexanone monooxygenase activity"/>
    <property type="evidence" value="ECO:0007669"/>
    <property type="project" value="UniProtKB-EC"/>
</dbReference>
<dbReference type="GO" id="GO:0050660">
    <property type="term" value="F:flavin adenine dinucleotide binding"/>
    <property type="evidence" value="ECO:0007669"/>
    <property type="project" value="InterPro"/>
</dbReference>
<evidence type="ECO:0000256" key="4">
    <source>
        <dbReference type="ARBA" id="ARBA00023002"/>
    </source>
</evidence>
<dbReference type="AlphaFoldDB" id="H0EBD3"/>
<dbReference type="InterPro" id="IPR051209">
    <property type="entry name" value="FAD-bind_Monooxygenase_sf"/>
</dbReference>